<dbReference type="Gene3D" id="3.40.50.2300">
    <property type="match status" value="1"/>
</dbReference>
<evidence type="ECO:0000313" key="9">
    <source>
        <dbReference type="EMBL" id="MFC4634893.1"/>
    </source>
</evidence>
<keyword evidence="6" id="KW-0812">Transmembrane</keyword>
<comment type="catalytic activity">
    <reaction evidence="1">
        <text>ATP + protein L-histidine = ADP + protein N-phospho-L-histidine.</text>
        <dbReference type="EC" id="2.7.13.3"/>
    </reaction>
</comment>
<feature type="domain" description="Histidine kinase" evidence="7">
    <location>
        <begin position="378"/>
        <end position="599"/>
    </location>
</feature>
<proteinExistence type="predicted"/>
<dbReference type="Proteomes" id="UP001596043">
    <property type="component" value="Unassembled WGS sequence"/>
</dbReference>
<dbReference type="PANTHER" id="PTHR45339:SF1">
    <property type="entry name" value="HYBRID SIGNAL TRANSDUCTION HISTIDINE KINASE J"/>
    <property type="match status" value="1"/>
</dbReference>
<sequence>MYRFLFFVFFFNSVFLSAQSQKETSQRNISENLALEDEVDSLRKLLEKEFYEKNYDKAIEYGERGLEIAENINYYKKYVSTASFLGSAYLNVEDTMMARITFTKSIDVANKLGDSKSKIISQIDGANFYALQDNVKSKRKAIELYKSSIPLAESTNDLNSLLILHLNITELLIDLQEIKTANQYANETKKYITDSTFIGFIGSSELNAAKLHYYNKNYLKAIKNIDKSEDIFKELKYTEGLIDVYNYRSLIYKNLNNYNAAYSTMVTLDSLKEAQYKNDKINAIETVTAKFKLADINEKFEQQQEVSKIREQEAKREITLLWIKIAAGILLLFSIFILYSYLKRKKLVIDLTEKNKQYLKAKEDSERLSKAKSILFSNITHELRTPMYGIIGISNMLLNEKEYQHSNIKSLKFSAEYLLTLINNILLFNRFDSGTSPLMIQSKKSNLDIRELVQNAINLSKYLSEKQPNNYSIHVDNSIPKIIVGNRIEISQILINLLANSSKFTNNGEISITINSSRIDDATLDLHFSIADNGVGISEDKQKVIFDEYSQIGEGEEFMGTGLGLPIVKKLLSGLGKGLILESTEGKGTTVSFSMYFSIPEKDNKIINQDYASIKPFEGKKILIVDDNKINLLVSSKFIENYGGATTTVDNGIDAIELEKEDKFDLILMDINMPMMNGFETASKIRKNNLLVPIIALTAVERGSVTGQESFSLMNDIIIKPFDHNKVIPLLLKYLE</sequence>
<dbReference type="EMBL" id="JBHSFV010000008">
    <property type="protein sequence ID" value="MFC4634893.1"/>
    <property type="molecule type" value="Genomic_DNA"/>
</dbReference>
<evidence type="ECO:0000259" key="7">
    <source>
        <dbReference type="PROSITE" id="PS50109"/>
    </source>
</evidence>
<keyword evidence="6" id="KW-1133">Transmembrane helix</keyword>
<dbReference type="InterPro" id="IPR003594">
    <property type="entry name" value="HATPase_dom"/>
</dbReference>
<dbReference type="InterPro" id="IPR011006">
    <property type="entry name" value="CheY-like_superfamily"/>
</dbReference>
<accession>A0ABV9HZC0</accession>
<keyword evidence="3 5" id="KW-0597">Phosphoprotein</keyword>
<keyword evidence="6" id="KW-0472">Membrane</keyword>
<dbReference type="SUPFAM" id="SSF48452">
    <property type="entry name" value="TPR-like"/>
    <property type="match status" value="1"/>
</dbReference>
<evidence type="ECO:0000256" key="1">
    <source>
        <dbReference type="ARBA" id="ARBA00000085"/>
    </source>
</evidence>
<dbReference type="Pfam" id="PF02518">
    <property type="entry name" value="HATPase_c"/>
    <property type="match status" value="1"/>
</dbReference>
<evidence type="ECO:0000256" key="3">
    <source>
        <dbReference type="ARBA" id="ARBA00022553"/>
    </source>
</evidence>
<dbReference type="InterPro" id="IPR001789">
    <property type="entry name" value="Sig_transdc_resp-reg_receiver"/>
</dbReference>
<evidence type="ECO:0000256" key="2">
    <source>
        <dbReference type="ARBA" id="ARBA00012438"/>
    </source>
</evidence>
<dbReference type="InterPro" id="IPR005467">
    <property type="entry name" value="His_kinase_dom"/>
</dbReference>
<dbReference type="SMART" id="SM00388">
    <property type="entry name" value="HisKA"/>
    <property type="match status" value="1"/>
</dbReference>
<dbReference type="PROSITE" id="PS50109">
    <property type="entry name" value="HIS_KIN"/>
    <property type="match status" value="1"/>
</dbReference>
<dbReference type="Pfam" id="PF00072">
    <property type="entry name" value="Response_reg"/>
    <property type="match status" value="1"/>
</dbReference>
<dbReference type="PROSITE" id="PS50110">
    <property type="entry name" value="RESPONSE_REGULATORY"/>
    <property type="match status" value="1"/>
</dbReference>
<dbReference type="InterPro" id="IPR003661">
    <property type="entry name" value="HisK_dim/P_dom"/>
</dbReference>
<feature type="transmembrane region" description="Helical" evidence="6">
    <location>
        <begin position="320"/>
        <end position="342"/>
    </location>
</feature>
<feature type="domain" description="Response regulatory" evidence="8">
    <location>
        <begin position="621"/>
        <end position="735"/>
    </location>
</feature>
<dbReference type="SMART" id="SM00387">
    <property type="entry name" value="HATPase_c"/>
    <property type="match status" value="1"/>
</dbReference>
<organism evidence="9 10">
    <name type="scientific">Dokdonia ponticola</name>
    <dbReference type="NCBI Taxonomy" id="2041041"/>
    <lineage>
        <taxon>Bacteria</taxon>
        <taxon>Pseudomonadati</taxon>
        <taxon>Bacteroidota</taxon>
        <taxon>Flavobacteriia</taxon>
        <taxon>Flavobacteriales</taxon>
        <taxon>Flavobacteriaceae</taxon>
        <taxon>Dokdonia</taxon>
    </lineage>
</organism>
<dbReference type="Gene3D" id="3.30.565.10">
    <property type="entry name" value="Histidine kinase-like ATPase, C-terminal domain"/>
    <property type="match status" value="1"/>
</dbReference>
<dbReference type="InterPro" id="IPR004358">
    <property type="entry name" value="Sig_transdc_His_kin-like_C"/>
</dbReference>
<dbReference type="PRINTS" id="PR00344">
    <property type="entry name" value="BCTRLSENSOR"/>
</dbReference>
<dbReference type="RefSeq" id="WP_379979599.1">
    <property type="nucleotide sequence ID" value="NZ_JBHSFV010000008.1"/>
</dbReference>
<evidence type="ECO:0000256" key="6">
    <source>
        <dbReference type="SAM" id="Phobius"/>
    </source>
</evidence>
<dbReference type="SUPFAM" id="SSF47384">
    <property type="entry name" value="Homodimeric domain of signal transducing histidine kinase"/>
    <property type="match status" value="1"/>
</dbReference>
<comment type="caution">
    <text evidence="9">The sequence shown here is derived from an EMBL/GenBank/DDBJ whole genome shotgun (WGS) entry which is preliminary data.</text>
</comment>
<dbReference type="CDD" id="cd17546">
    <property type="entry name" value="REC_hyHK_CKI1_RcsC-like"/>
    <property type="match status" value="1"/>
</dbReference>
<dbReference type="Gene3D" id="1.10.287.130">
    <property type="match status" value="1"/>
</dbReference>
<evidence type="ECO:0000313" key="10">
    <source>
        <dbReference type="Proteomes" id="UP001596043"/>
    </source>
</evidence>
<dbReference type="SUPFAM" id="SSF55874">
    <property type="entry name" value="ATPase domain of HSP90 chaperone/DNA topoisomerase II/histidine kinase"/>
    <property type="match status" value="1"/>
</dbReference>
<dbReference type="EC" id="2.7.13.3" evidence="2"/>
<reference evidence="10" key="1">
    <citation type="journal article" date="2019" name="Int. J. Syst. Evol. Microbiol.">
        <title>The Global Catalogue of Microorganisms (GCM) 10K type strain sequencing project: providing services to taxonomists for standard genome sequencing and annotation.</title>
        <authorList>
            <consortium name="The Broad Institute Genomics Platform"/>
            <consortium name="The Broad Institute Genome Sequencing Center for Infectious Disease"/>
            <person name="Wu L."/>
            <person name="Ma J."/>
        </authorList>
    </citation>
    <scope>NUCLEOTIDE SEQUENCE [LARGE SCALE GENOMIC DNA]</scope>
    <source>
        <strain evidence="10">YJ-61-S</strain>
    </source>
</reference>
<name>A0ABV9HZC0_9FLAO</name>
<dbReference type="CDD" id="cd00082">
    <property type="entry name" value="HisKA"/>
    <property type="match status" value="1"/>
</dbReference>
<dbReference type="InterPro" id="IPR036890">
    <property type="entry name" value="HATPase_C_sf"/>
</dbReference>
<evidence type="ECO:0000256" key="4">
    <source>
        <dbReference type="ARBA" id="ARBA00023012"/>
    </source>
</evidence>
<dbReference type="SMART" id="SM00448">
    <property type="entry name" value="REC"/>
    <property type="match status" value="1"/>
</dbReference>
<dbReference type="InterPro" id="IPR036097">
    <property type="entry name" value="HisK_dim/P_sf"/>
</dbReference>
<dbReference type="PANTHER" id="PTHR45339">
    <property type="entry name" value="HYBRID SIGNAL TRANSDUCTION HISTIDINE KINASE J"/>
    <property type="match status" value="1"/>
</dbReference>
<dbReference type="SUPFAM" id="SSF52172">
    <property type="entry name" value="CheY-like"/>
    <property type="match status" value="1"/>
</dbReference>
<keyword evidence="10" id="KW-1185">Reference proteome</keyword>
<dbReference type="Gene3D" id="1.25.40.10">
    <property type="entry name" value="Tetratricopeptide repeat domain"/>
    <property type="match status" value="1"/>
</dbReference>
<protein>
    <recommendedName>
        <fullName evidence="2">histidine kinase</fullName>
        <ecNumber evidence="2">2.7.13.3</ecNumber>
    </recommendedName>
</protein>
<evidence type="ECO:0000256" key="5">
    <source>
        <dbReference type="PROSITE-ProRule" id="PRU00169"/>
    </source>
</evidence>
<dbReference type="InterPro" id="IPR011990">
    <property type="entry name" value="TPR-like_helical_dom_sf"/>
</dbReference>
<dbReference type="Pfam" id="PF00512">
    <property type="entry name" value="HisKA"/>
    <property type="match status" value="1"/>
</dbReference>
<feature type="modified residue" description="4-aspartylphosphate" evidence="5">
    <location>
        <position position="670"/>
    </location>
</feature>
<keyword evidence="4" id="KW-0902">Two-component regulatory system</keyword>
<gene>
    <name evidence="9" type="ORF">ACFO3O_13310</name>
</gene>
<evidence type="ECO:0000259" key="8">
    <source>
        <dbReference type="PROSITE" id="PS50110"/>
    </source>
</evidence>